<dbReference type="KEGG" id="vg:26796673"/>
<feature type="coiled-coil region" evidence="1">
    <location>
        <begin position="11"/>
        <end position="61"/>
    </location>
</feature>
<dbReference type="RefSeq" id="YP_009225612.1">
    <property type="nucleotide sequence ID" value="NC_029094.1"/>
</dbReference>
<dbReference type="GeneID" id="26796673"/>
<name>A0A0H4INC4_9CAUD</name>
<sequence>MTNRETDDPEIQELYRNLVEALNEAQQEYERLRDLLDELELERLHREFEEAKKNLEHHKHTMEWFDYTYVEGRV</sequence>
<reference evidence="2 3" key="1">
    <citation type="submission" date="2015-05" db="EMBL/GenBank/DDBJ databases">
        <authorList>
            <person name="Wang D.B."/>
            <person name="Wang M."/>
        </authorList>
    </citation>
    <scope>NUCLEOTIDE SEQUENCE [LARGE SCALE GENOMIC DNA]</scope>
</reference>
<dbReference type="EMBL" id="KR534323">
    <property type="protein sequence ID" value="AKO61079.1"/>
    <property type="molecule type" value="Genomic_DNA"/>
</dbReference>
<keyword evidence="1" id="KW-0175">Coiled coil</keyword>
<accession>A0A0H4INC4</accession>
<evidence type="ECO:0000313" key="3">
    <source>
        <dbReference type="Proteomes" id="UP000202763"/>
    </source>
</evidence>
<evidence type="ECO:0000313" key="2">
    <source>
        <dbReference type="EMBL" id="AKO61079.1"/>
    </source>
</evidence>
<protein>
    <submittedName>
        <fullName evidence="2">Uncharacterized protein</fullName>
    </submittedName>
</protein>
<organism evidence="2 3">
    <name type="scientific">Pseudoalteromonas phage H101</name>
    <dbReference type="NCBI Taxonomy" id="1654919"/>
    <lineage>
        <taxon>Viruses</taxon>
        <taxon>Duplodnaviria</taxon>
        <taxon>Heunggongvirae</taxon>
        <taxon>Uroviricota</taxon>
        <taxon>Caudoviricetes</taxon>
        <taxon>Shandongvirus</taxon>
        <taxon>Shandongvirus H101</taxon>
    </lineage>
</organism>
<dbReference type="Proteomes" id="UP000202763">
    <property type="component" value="Segment"/>
</dbReference>
<keyword evidence="3" id="KW-1185">Reference proteome</keyword>
<proteinExistence type="predicted"/>
<evidence type="ECO:0000256" key="1">
    <source>
        <dbReference type="SAM" id="Coils"/>
    </source>
</evidence>